<dbReference type="GO" id="GO:0140359">
    <property type="term" value="F:ABC-type transporter activity"/>
    <property type="evidence" value="ECO:0007669"/>
    <property type="project" value="InterPro"/>
</dbReference>
<keyword evidence="3" id="KW-0813">Transport</keyword>
<evidence type="ECO:0000256" key="3">
    <source>
        <dbReference type="ARBA" id="ARBA00022448"/>
    </source>
</evidence>
<name>A0A1I3VAZ5_9PSEU</name>
<evidence type="ECO:0000256" key="4">
    <source>
        <dbReference type="ARBA" id="ARBA00022475"/>
    </source>
</evidence>
<evidence type="ECO:0000259" key="10">
    <source>
        <dbReference type="Pfam" id="PF01061"/>
    </source>
</evidence>
<keyword evidence="4" id="KW-1003">Cell membrane</keyword>
<feature type="transmembrane region" description="Helical" evidence="9">
    <location>
        <begin position="328"/>
        <end position="348"/>
    </location>
</feature>
<evidence type="ECO:0000256" key="9">
    <source>
        <dbReference type="SAM" id="Phobius"/>
    </source>
</evidence>
<proteinExistence type="inferred from homology"/>
<evidence type="ECO:0000256" key="6">
    <source>
        <dbReference type="ARBA" id="ARBA00022989"/>
    </source>
</evidence>
<feature type="transmembrane region" description="Helical" evidence="9">
    <location>
        <begin position="103"/>
        <end position="124"/>
    </location>
</feature>
<keyword evidence="5 9" id="KW-0812">Transmembrane</keyword>
<keyword evidence="6 9" id="KW-1133">Transmembrane helix</keyword>
<dbReference type="Pfam" id="PF01061">
    <property type="entry name" value="ABC2_membrane"/>
    <property type="match status" value="1"/>
</dbReference>
<evidence type="ECO:0000256" key="2">
    <source>
        <dbReference type="ARBA" id="ARBA00007783"/>
    </source>
</evidence>
<keyword evidence="7 9" id="KW-0472">Membrane</keyword>
<evidence type="ECO:0000256" key="7">
    <source>
        <dbReference type="ARBA" id="ARBA00023136"/>
    </source>
</evidence>
<feature type="transmembrane region" description="Helical" evidence="9">
    <location>
        <begin position="228"/>
        <end position="254"/>
    </location>
</feature>
<reference evidence="11 12" key="1">
    <citation type="submission" date="2016-10" db="EMBL/GenBank/DDBJ databases">
        <authorList>
            <person name="de Groot N.N."/>
        </authorList>
    </citation>
    <scope>NUCLEOTIDE SEQUENCE [LARGE SCALE GENOMIC DNA]</scope>
    <source>
        <strain evidence="11 12">DSM 44468</strain>
    </source>
</reference>
<dbReference type="GO" id="GO:0005886">
    <property type="term" value="C:plasma membrane"/>
    <property type="evidence" value="ECO:0007669"/>
    <property type="project" value="UniProtKB-SubCell"/>
</dbReference>
<gene>
    <name evidence="11" type="ORF">SAMN05421835_110195</name>
</gene>
<feature type="transmembrane region" description="Helical" evidence="9">
    <location>
        <begin position="130"/>
        <end position="149"/>
    </location>
</feature>
<feature type="transmembrane region" description="Helical" evidence="9">
    <location>
        <begin position="266"/>
        <end position="284"/>
    </location>
</feature>
<dbReference type="AlphaFoldDB" id="A0A1I3VAZ5"/>
<sequence length="359" mass="40233">MNTWKRLLVPLICVKDIVPGAKPAYDQSPARATPSPLATLGHVHATSTVQTASDPVVKGPNPTPPDSRSFSRAFADIRDGFTQRELWSHLGWQDIKQRYRRSVIGPFWITISQGVISLGLGLLYSQLFGLHITTFLPYISTGFIVWGFISGCLSEGMESFIANEGLIKQIRAPLTVYALRTVWRQTLMFAHNLIVVVIIDAIFFTSLNHSYGLNSGVCEPDVICHPGFGWYSLSAIPAFVLLAFNAWWVTLLLGIISTRYRDIPQVINSLIQLLFYMTPIVWPIDQLYGHGARAEMASWVVPIVHLNPFYHFVQILRAPLIGQAVNPWSWVVVGGITIVGWLLALVAMRNYRARVSYWV</sequence>
<evidence type="ECO:0000256" key="8">
    <source>
        <dbReference type="SAM" id="MobiDB-lite"/>
    </source>
</evidence>
<feature type="domain" description="ABC-2 type transporter transmembrane" evidence="10">
    <location>
        <begin position="87"/>
        <end position="318"/>
    </location>
</feature>
<dbReference type="PANTHER" id="PTHR30413:SF10">
    <property type="entry name" value="CAPSULE POLYSACCHARIDE EXPORT INNER-MEMBRANE PROTEIN CTRC"/>
    <property type="match status" value="1"/>
</dbReference>
<feature type="transmembrane region" description="Helical" evidence="9">
    <location>
        <begin position="189"/>
        <end position="208"/>
    </location>
</feature>
<evidence type="ECO:0000256" key="5">
    <source>
        <dbReference type="ARBA" id="ARBA00022692"/>
    </source>
</evidence>
<protein>
    <submittedName>
        <fullName evidence="11">ABC-2 type transport system permease protein</fullName>
    </submittedName>
</protein>
<comment type="similarity">
    <text evidence="2">Belongs to the ABC-2 integral membrane protein family.</text>
</comment>
<dbReference type="PANTHER" id="PTHR30413">
    <property type="entry name" value="INNER MEMBRANE TRANSPORT PERMEASE"/>
    <property type="match status" value="1"/>
</dbReference>
<dbReference type="GO" id="GO:0015920">
    <property type="term" value="P:lipopolysaccharide transport"/>
    <property type="evidence" value="ECO:0007669"/>
    <property type="project" value="TreeGrafter"/>
</dbReference>
<accession>A0A1I3VAZ5</accession>
<dbReference type="EMBL" id="FORP01000010">
    <property type="protein sequence ID" value="SFJ91556.1"/>
    <property type="molecule type" value="Genomic_DNA"/>
</dbReference>
<dbReference type="Proteomes" id="UP000199025">
    <property type="component" value="Unassembled WGS sequence"/>
</dbReference>
<feature type="region of interest" description="Disordered" evidence="8">
    <location>
        <begin position="49"/>
        <end position="69"/>
    </location>
</feature>
<evidence type="ECO:0000313" key="12">
    <source>
        <dbReference type="Proteomes" id="UP000199025"/>
    </source>
</evidence>
<dbReference type="InterPro" id="IPR013525">
    <property type="entry name" value="ABC2_TM"/>
</dbReference>
<dbReference type="STRING" id="115433.SAMN05421835_110195"/>
<evidence type="ECO:0000256" key="1">
    <source>
        <dbReference type="ARBA" id="ARBA00004651"/>
    </source>
</evidence>
<keyword evidence="12" id="KW-1185">Reference proteome</keyword>
<organism evidence="11 12">
    <name type="scientific">Amycolatopsis sacchari</name>
    <dbReference type="NCBI Taxonomy" id="115433"/>
    <lineage>
        <taxon>Bacteria</taxon>
        <taxon>Bacillati</taxon>
        <taxon>Actinomycetota</taxon>
        <taxon>Actinomycetes</taxon>
        <taxon>Pseudonocardiales</taxon>
        <taxon>Pseudonocardiaceae</taxon>
        <taxon>Amycolatopsis</taxon>
    </lineage>
</organism>
<evidence type="ECO:0000313" key="11">
    <source>
        <dbReference type="EMBL" id="SFJ91556.1"/>
    </source>
</evidence>
<comment type="subcellular location">
    <subcellularLocation>
        <location evidence="1">Cell membrane</location>
        <topology evidence="1">Multi-pass membrane protein</topology>
    </subcellularLocation>
</comment>